<gene>
    <name evidence="1" type="ORF">HHK36_011977</name>
</gene>
<comment type="caution">
    <text evidence="1">The sequence shown here is derived from an EMBL/GenBank/DDBJ whole genome shotgun (WGS) entry which is preliminary data.</text>
</comment>
<dbReference type="Proteomes" id="UP000655225">
    <property type="component" value="Unassembled WGS sequence"/>
</dbReference>
<organism evidence="1 2">
    <name type="scientific">Tetracentron sinense</name>
    <name type="common">Spur-leaf</name>
    <dbReference type="NCBI Taxonomy" id="13715"/>
    <lineage>
        <taxon>Eukaryota</taxon>
        <taxon>Viridiplantae</taxon>
        <taxon>Streptophyta</taxon>
        <taxon>Embryophyta</taxon>
        <taxon>Tracheophyta</taxon>
        <taxon>Spermatophyta</taxon>
        <taxon>Magnoliopsida</taxon>
        <taxon>Trochodendrales</taxon>
        <taxon>Trochodendraceae</taxon>
        <taxon>Tetracentron</taxon>
    </lineage>
</organism>
<sequence length="151" mass="16288">MISFSPLPPTTLTKETPEANLGQGWRDQVMYKPAVSDTVAVASSNTSINFTSKTVTADTPTATVAEIKNSSALAAVGNSAVATSAKQPKEEIKEPVEVKVDTTQHIYRHRVTQQTNISVEKYPEGMPLIMHQINPQDHPNHQVDYNCGGGG</sequence>
<name>A0A834ZCH3_TETSI</name>
<dbReference type="EMBL" id="JABCRI010000007">
    <property type="protein sequence ID" value="KAF8403871.1"/>
    <property type="molecule type" value="Genomic_DNA"/>
</dbReference>
<accession>A0A834ZCH3</accession>
<dbReference type="AlphaFoldDB" id="A0A834ZCH3"/>
<evidence type="ECO:0000313" key="1">
    <source>
        <dbReference type="EMBL" id="KAF8403871.1"/>
    </source>
</evidence>
<proteinExistence type="predicted"/>
<evidence type="ECO:0000313" key="2">
    <source>
        <dbReference type="Proteomes" id="UP000655225"/>
    </source>
</evidence>
<reference evidence="1 2" key="1">
    <citation type="submission" date="2020-04" db="EMBL/GenBank/DDBJ databases">
        <title>Plant Genome Project.</title>
        <authorList>
            <person name="Zhang R.-G."/>
        </authorList>
    </citation>
    <scope>NUCLEOTIDE SEQUENCE [LARGE SCALE GENOMIC DNA]</scope>
    <source>
        <strain evidence="1">YNK0</strain>
        <tissue evidence="1">Leaf</tissue>
    </source>
</reference>
<protein>
    <submittedName>
        <fullName evidence="1">Uncharacterized protein</fullName>
    </submittedName>
</protein>
<keyword evidence="2" id="KW-1185">Reference proteome</keyword>